<sequence>MKKLYLFMLTALMITFSSELIAQDIVITEIMYNPPESGTDSLEFIELYNNGITNVDLTGWSFSQGVSHTFGAVTMNPGEYVVVAVDAGAIQNVFGYSTAIEWTSGGLSNGGENIVLVDAGGITVDQVDYDDSGVWPSGFSSGNPDGGGASLVLCDPNSDNDDGSNWFASTTNSGVTINGNVALASPGAADNVCLTLCNSVSSFTAVACASYTVPSGDEVYTTSGIYLDTIPNAAGCDSVMTIDLTINNATIGTDVQVACGSFTWIDGMTYTASNNAATSTIVGGAANGCDSIVTLDLTINPVATGTDVQTACGSFTWIDGVTYTASNSTATSTIVGGAANGCDSIVTLDLTINPVATGTDVQTACGSFTWIDGVIYTASNNTATSTIVGGAANGCDSIVTLDLTINNATTGTDVQVACGSYTWIDGVTYTASNNTATSTIVGGAANGCDSIVTLDLTINSAVTGTDVQVACGSYTWIDGVTYTASNNTATSTIVGGAANGCDSIVTLDLTINSAVTGTDIQTACGSFTWIDGMTYTASNSTATSTIVGGAANGCDSIVTLDLTIESPNDAGTGDTVTVCMNEPIDFDTLSSLGTVGTWLDFTNTSVSGVNSIALAGTYEYRYIVSTSLNCDPDTAFYSVVVDGGCDYLSVDQEMMSDISVYPNPATSVLSILNPSNTSSLKVEILDMNGRVVLVENNLLNNTSKATISIDYLQKGIYTLRVYNEKAQKTFKIVKQ</sequence>
<organism evidence="4 5">
    <name type="scientific">Brumimicrobium oceani</name>
    <dbReference type="NCBI Taxonomy" id="2100725"/>
    <lineage>
        <taxon>Bacteria</taxon>
        <taxon>Pseudomonadati</taxon>
        <taxon>Bacteroidota</taxon>
        <taxon>Flavobacteriia</taxon>
        <taxon>Flavobacteriales</taxon>
        <taxon>Crocinitomicaceae</taxon>
        <taxon>Brumimicrobium</taxon>
    </lineage>
</organism>
<dbReference type="Gene3D" id="2.60.40.3080">
    <property type="match status" value="1"/>
</dbReference>
<reference evidence="4 5" key="2">
    <citation type="submission" date="2018-05" db="EMBL/GenBank/DDBJ databases">
        <authorList>
            <person name="Lanie J.A."/>
            <person name="Ng W.-L."/>
            <person name="Kazmierczak K.M."/>
            <person name="Andrzejewski T.M."/>
            <person name="Davidsen T.M."/>
            <person name="Wayne K.J."/>
            <person name="Tettelin H."/>
            <person name="Glass J.I."/>
            <person name="Rusch D."/>
            <person name="Podicherti R."/>
            <person name="Tsui H.-C.T."/>
            <person name="Winkler M.E."/>
        </authorList>
    </citation>
    <scope>NUCLEOTIDE SEQUENCE [LARGE SCALE GENOMIC DNA]</scope>
    <source>
        <strain evidence="4 5">C305</strain>
    </source>
</reference>
<dbReference type="NCBIfam" id="TIGR04183">
    <property type="entry name" value="Por_Secre_tail"/>
    <property type="match status" value="1"/>
</dbReference>
<dbReference type="AlphaFoldDB" id="A0A2U2X0G5"/>
<dbReference type="PROSITE" id="PS51841">
    <property type="entry name" value="LTD"/>
    <property type="match status" value="1"/>
</dbReference>
<dbReference type="SUPFAM" id="SSF74853">
    <property type="entry name" value="Lamin A/C globular tail domain"/>
    <property type="match status" value="1"/>
</dbReference>
<evidence type="ECO:0000259" key="3">
    <source>
        <dbReference type="PROSITE" id="PS51841"/>
    </source>
</evidence>
<name>A0A2U2X0G5_9FLAO</name>
<feature type="chain" id="PRO_5015439616" description="LTD domain-containing protein" evidence="2">
    <location>
        <begin position="23"/>
        <end position="735"/>
    </location>
</feature>
<reference evidence="4 5" key="1">
    <citation type="submission" date="2018-05" db="EMBL/GenBank/DDBJ databases">
        <title>Brumimicrobium oceani sp. nov., isolated from coastal sediment.</title>
        <authorList>
            <person name="Kou Y."/>
        </authorList>
    </citation>
    <scope>NUCLEOTIDE SEQUENCE [LARGE SCALE GENOMIC DNA]</scope>
    <source>
        <strain evidence="4 5">C305</strain>
    </source>
</reference>
<dbReference type="Pfam" id="PF00932">
    <property type="entry name" value="LTD"/>
    <property type="match status" value="1"/>
</dbReference>
<dbReference type="InterPro" id="IPR001322">
    <property type="entry name" value="Lamin_tail_dom"/>
</dbReference>
<evidence type="ECO:0000313" key="4">
    <source>
        <dbReference type="EMBL" id="PWH81244.1"/>
    </source>
</evidence>
<dbReference type="OrthoDB" id="1056765at2"/>
<dbReference type="EMBL" id="QFRJ01000021">
    <property type="protein sequence ID" value="PWH81244.1"/>
    <property type="molecule type" value="Genomic_DNA"/>
</dbReference>
<comment type="caution">
    <text evidence="4">The sequence shown here is derived from an EMBL/GenBank/DDBJ whole genome shotgun (WGS) entry which is preliminary data.</text>
</comment>
<dbReference type="RefSeq" id="WP_109360785.1">
    <property type="nucleotide sequence ID" value="NZ_QFRJ01000021.1"/>
</dbReference>
<dbReference type="Gene3D" id="2.60.40.1260">
    <property type="entry name" value="Lamin Tail domain"/>
    <property type="match status" value="1"/>
</dbReference>
<accession>A0A2U2X0G5</accession>
<dbReference type="InterPro" id="IPR036415">
    <property type="entry name" value="Lamin_tail_dom_sf"/>
</dbReference>
<evidence type="ECO:0000256" key="1">
    <source>
        <dbReference type="ARBA" id="ARBA00022729"/>
    </source>
</evidence>
<protein>
    <recommendedName>
        <fullName evidence="3">LTD domain-containing protein</fullName>
    </recommendedName>
</protein>
<dbReference type="InterPro" id="IPR026444">
    <property type="entry name" value="Secre_tail"/>
</dbReference>
<keyword evidence="1 2" id="KW-0732">Signal</keyword>
<dbReference type="Proteomes" id="UP000245370">
    <property type="component" value="Unassembled WGS sequence"/>
</dbReference>
<proteinExistence type="predicted"/>
<evidence type="ECO:0000256" key="2">
    <source>
        <dbReference type="SAM" id="SignalP"/>
    </source>
</evidence>
<feature type="signal peptide" evidence="2">
    <location>
        <begin position="1"/>
        <end position="22"/>
    </location>
</feature>
<gene>
    <name evidence="4" type="ORF">DIT68_15730</name>
</gene>
<dbReference type="Pfam" id="PF18962">
    <property type="entry name" value="Por_Secre_tail"/>
    <property type="match status" value="1"/>
</dbReference>
<evidence type="ECO:0000313" key="5">
    <source>
        <dbReference type="Proteomes" id="UP000245370"/>
    </source>
</evidence>
<keyword evidence="5" id="KW-1185">Reference proteome</keyword>
<feature type="domain" description="LTD" evidence="3">
    <location>
        <begin position="15"/>
        <end position="131"/>
    </location>
</feature>